<evidence type="ECO:0000259" key="2">
    <source>
        <dbReference type="PROSITE" id="PS50887"/>
    </source>
</evidence>
<dbReference type="AlphaFoldDB" id="A0A949X202"/>
<accession>A0A949X202</accession>
<evidence type="ECO:0000313" key="3">
    <source>
        <dbReference type="EMBL" id="MBV7272659.1"/>
    </source>
</evidence>
<feature type="coiled-coil region" evidence="1">
    <location>
        <begin position="2"/>
        <end position="29"/>
    </location>
</feature>
<dbReference type="NCBIfam" id="TIGR00254">
    <property type="entry name" value="GGDEF"/>
    <property type="match status" value="1"/>
</dbReference>
<keyword evidence="1" id="KW-0175">Coiled coil</keyword>
<dbReference type="EMBL" id="JAEEGC010000029">
    <property type="protein sequence ID" value="MBV7272659.1"/>
    <property type="molecule type" value="Genomic_DNA"/>
</dbReference>
<dbReference type="Pfam" id="PF00990">
    <property type="entry name" value="GGDEF"/>
    <property type="match status" value="1"/>
</dbReference>
<keyword evidence="4" id="KW-1185">Reference proteome</keyword>
<reference evidence="3" key="1">
    <citation type="submission" date="2020-12" db="EMBL/GenBank/DDBJ databases">
        <title>Clostridium thailandense sp. nov., a novel acetogenic bacterium isolated from peat land soil in Thailand.</title>
        <authorList>
            <person name="Chaikitkaew S."/>
            <person name="Birkeland N.K."/>
        </authorList>
    </citation>
    <scope>NUCLEOTIDE SEQUENCE</scope>
    <source>
        <strain evidence="3">PL3</strain>
    </source>
</reference>
<dbReference type="InterPro" id="IPR050469">
    <property type="entry name" value="Diguanylate_Cyclase"/>
</dbReference>
<dbReference type="InterPro" id="IPR000160">
    <property type="entry name" value="GGDEF_dom"/>
</dbReference>
<evidence type="ECO:0000256" key="1">
    <source>
        <dbReference type="SAM" id="Coils"/>
    </source>
</evidence>
<dbReference type="RefSeq" id="WP_218319695.1">
    <property type="nucleotide sequence ID" value="NZ_JAEEGC010000029.1"/>
</dbReference>
<feature type="domain" description="GGDEF" evidence="2">
    <location>
        <begin position="120"/>
        <end position="246"/>
    </location>
</feature>
<dbReference type="SMART" id="SM00267">
    <property type="entry name" value="GGDEF"/>
    <property type="match status" value="1"/>
</dbReference>
<dbReference type="GO" id="GO:0052621">
    <property type="term" value="F:diguanylate cyclase activity"/>
    <property type="evidence" value="ECO:0007669"/>
    <property type="project" value="TreeGrafter"/>
</dbReference>
<protein>
    <submittedName>
        <fullName evidence="3">Diguanylate cyclase</fullName>
    </submittedName>
</protein>
<name>A0A949X202_9CLOT</name>
<dbReference type="PANTHER" id="PTHR45138:SF9">
    <property type="entry name" value="DIGUANYLATE CYCLASE DGCM-RELATED"/>
    <property type="match status" value="1"/>
</dbReference>
<evidence type="ECO:0000313" key="4">
    <source>
        <dbReference type="Proteomes" id="UP000694308"/>
    </source>
</evidence>
<dbReference type="CDD" id="cd01949">
    <property type="entry name" value="GGDEF"/>
    <property type="match status" value="1"/>
</dbReference>
<gene>
    <name evidence="3" type="ORF">I6U48_06965</name>
</gene>
<organism evidence="3 4">
    <name type="scientific">Clostridium thailandense</name>
    <dbReference type="NCBI Taxonomy" id="2794346"/>
    <lineage>
        <taxon>Bacteria</taxon>
        <taxon>Bacillati</taxon>
        <taxon>Bacillota</taxon>
        <taxon>Clostridia</taxon>
        <taxon>Eubacteriales</taxon>
        <taxon>Clostridiaceae</taxon>
        <taxon>Clostridium</taxon>
    </lineage>
</organism>
<dbReference type="PANTHER" id="PTHR45138">
    <property type="entry name" value="REGULATORY COMPONENTS OF SENSORY TRANSDUCTION SYSTEM"/>
    <property type="match status" value="1"/>
</dbReference>
<dbReference type="PROSITE" id="PS50887">
    <property type="entry name" value="GGDEF"/>
    <property type="match status" value="1"/>
</dbReference>
<dbReference type="Proteomes" id="UP000694308">
    <property type="component" value="Unassembled WGS sequence"/>
</dbReference>
<sequence length="246" mass="29263">MLSDLENLFKEEMEELNNAKQRCKESQDVGNVLIEYFDKLISSYEKTLRSMMKLTKISDGQQVYLQQIQEELRKEIEERKKFEEKLKYYAYTDPMTGVSNRRTGFMVLEEQINNCIRGDNYFSICLIDIDQLRSINDIYGHVEGDNLIKDLVEIIRISIRKDDIISRMGGDEFIIIFPKYRYNEAQRIMHEVFKKVQDFNEMNLKPYKISFSHGIKEINEYTTITNIDEIIKGADKIMYENKTKKH</sequence>
<proteinExistence type="predicted"/>
<comment type="caution">
    <text evidence="3">The sequence shown here is derived from an EMBL/GenBank/DDBJ whole genome shotgun (WGS) entry which is preliminary data.</text>
</comment>